<dbReference type="GO" id="GO:0004072">
    <property type="term" value="F:aspartate kinase activity"/>
    <property type="evidence" value="ECO:0007669"/>
    <property type="project" value="UniProtKB-EC"/>
</dbReference>
<dbReference type="Pfam" id="PF22468">
    <property type="entry name" value="ACT_9"/>
    <property type="match status" value="1"/>
</dbReference>
<dbReference type="EC" id="2.7.2.4" evidence="14"/>
<keyword evidence="8 14" id="KW-0418">Kinase</keyword>
<evidence type="ECO:0000313" key="19">
    <source>
        <dbReference type="Proteomes" id="UP000238825"/>
    </source>
</evidence>
<dbReference type="Gene3D" id="3.30.2130.10">
    <property type="entry name" value="VC0802-like"/>
    <property type="match status" value="1"/>
</dbReference>
<evidence type="ECO:0000256" key="2">
    <source>
        <dbReference type="ARBA" id="ARBA00004766"/>
    </source>
</evidence>
<evidence type="ECO:0000256" key="4">
    <source>
        <dbReference type="ARBA" id="ARBA00005139"/>
    </source>
</evidence>
<dbReference type="InterPro" id="IPR001341">
    <property type="entry name" value="Asp_kinase"/>
</dbReference>
<dbReference type="InterPro" id="IPR036393">
    <property type="entry name" value="AceGlu_kinase-like_sf"/>
</dbReference>
<dbReference type="UniPathway" id="UPA00034">
    <property type="reaction ID" value="UER00015"/>
</dbReference>
<keyword evidence="11" id="KW-0457">Lysine biosynthesis</keyword>
<dbReference type="PANTHER" id="PTHR21499:SF68">
    <property type="entry name" value="ASPARTOKINASE 2"/>
    <property type="match status" value="1"/>
</dbReference>
<dbReference type="UniPathway" id="UPA00050">
    <property type="reaction ID" value="UER00461"/>
</dbReference>
<keyword evidence="6 14" id="KW-0808">Transferase</keyword>
<dbReference type="InterPro" id="IPR005260">
    <property type="entry name" value="Asp_kin_monofn"/>
</dbReference>
<dbReference type="Proteomes" id="UP000238825">
    <property type="component" value="Chromosome"/>
</dbReference>
<evidence type="ECO:0000256" key="6">
    <source>
        <dbReference type="ARBA" id="ARBA00022679"/>
    </source>
</evidence>
<dbReference type="NCBIfam" id="NF005155">
    <property type="entry name" value="PRK06635.1-4"/>
    <property type="match status" value="1"/>
</dbReference>
<dbReference type="InterPro" id="IPR054352">
    <property type="entry name" value="ACT_Aspartokinase"/>
</dbReference>
<dbReference type="GO" id="GO:0009090">
    <property type="term" value="P:homoserine biosynthetic process"/>
    <property type="evidence" value="ECO:0007669"/>
    <property type="project" value="TreeGrafter"/>
</dbReference>
<evidence type="ECO:0000256" key="11">
    <source>
        <dbReference type="ARBA" id="ARBA00023154"/>
    </source>
</evidence>
<proteinExistence type="inferred from homology"/>
<dbReference type="GO" id="GO:0005524">
    <property type="term" value="F:ATP binding"/>
    <property type="evidence" value="ECO:0007669"/>
    <property type="project" value="UniProtKB-KW"/>
</dbReference>
<accession>A0A2S0JXZ8</accession>
<keyword evidence="10" id="KW-0220">Diaminopimelate biosynthesis</keyword>
<name>A0A2S0JXZ8_LYSSH</name>
<evidence type="ECO:0000313" key="18">
    <source>
        <dbReference type="EMBL" id="SUV18284.1"/>
    </source>
</evidence>
<dbReference type="CDD" id="cd04923">
    <property type="entry name" value="ACT_AK-LysC-DapG-like_2"/>
    <property type="match status" value="1"/>
</dbReference>
<evidence type="ECO:0000256" key="9">
    <source>
        <dbReference type="ARBA" id="ARBA00022840"/>
    </source>
</evidence>
<dbReference type="SUPFAM" id="SSF55021">
    <property type="entry name" value="ACT-like"/>
    <property type="match status" value="2"/>
</dbReference>
<gene>
    <name evidence="18" type="primary">lysC</name>
    <name evidence="17" type="ORF">LS41612_06750</name>
    <name evidence="18" type="ORF">NCTC10338_03408</name>
</gene>
<comment type="pathway">
    <text evidence="4 15">Amino-acid biosynthesis; L-threonine biosynthesis; L-threonine from L-aspartate: step 1/5.</text>
</comment>
<dbReference type="GO" id="GO:0019877">
    <property type="term" value="P:diaminopimelate biosynthetic process"/>
    <property type="evidence" value="ECO:0007669"/>
    <property type="project" value="UniProtKB-KW"/>
</dbReference>
<dbReference type="GO" id="GO:0009088">
    <property type="term" value="P:threonine biosynthetic process"/>
    <property type="evidence" value="ECO:0007669"/>
    <property type="project" value="UniProtKB-UniPathway"/>
</dbReference>
<dbReference type="GO" id="GO:0005829">
    <property type="term" value="C:cytosol"/>
    <property type="evidence" value="ECO:0007669"/>
    <property type="project" value="TreeGrafter"/>
</dbReference>
<evidence type="ECO:0000313" key="20">
    <source>
        <dbReference type="Proteomes" id="UP000255295"/>
    </source>
</evidence>
<dbReference type="AlphaFoldDB" id="A0A2S0JXZ8"/>
<keyword evidence="7 13" id="KW-0547">Nucleotide-binding</keyword>
<dbReference type="InterPro" id="IPR001048">
    <property type="entry name" value="Asp/Glu/Uridylate_kinase"/>
</dbReference>
<evidence type="ECO:0000313" key="17">
    <source>
        <dbReference type="EMBL" id="AVK95966.1"/>
    </source>
</evidence>
<comment type="pathway">
    <text evidence="3 15">Amino-acid biosynthesis; L-methionine biosynthesis via de novo pathway; L-homoserine from L-aspartate: step 1/3.</text>
</comment>
<evidence type="ECO:0000256" key="14">
    <source>
        <dbReference type="RuleBase" id="RU003448"/>
    </source>
</evidence>
<organism evidence="17 19">
    <name type="scientific">Lysinibacillus sphaericus</name>
    <name type="common">Bacillus sphaericus</name>
    <dbReference type="NCBI Taxonomy" id="1421"/>
    <lineage>
        <taxon>Bacteria</taxon>
        <taxon>Bacillati</taxon>
        <taxon>Bacillota</taxon>
        <taxon>Bacilli</taxon>
        <taxon>Bacillales</taxon>
        <taxon>Bacillaceae</taxon>
        <taxon>Lysinibacillus</taxon>
    </lineage>
</organism>
<dbReference type="RefSeq" id="WP_024363276.1">
    <property type="nucleotide sequence ID" value="NZ_BJNS01000036.1"/>
</dbReference>
<evidence type="ECO:0000256" key="7">
    <source>
        <dbReference type="ARBA" id="ARBA00022741"/>
    </source>
</evidence>
<protein>
    <recommendedName>
        <fullName evidence="14">Aspartokinase</fullName>
        <ecNumber evidence="14">2.7.2.4</ecNumber>
    </recommendedName>
</protein>
<dbReference type="PROSITE" id="PS51671">
    <property type="entry name" value="ACT"/>
    <property type="match status" value="1"/>
</dbReference>
<sequence length="409" mass="44549">MASIVLKFGGPAIASTERIQEVAKIAMAKKERGYDVVVVTAAMGRTAKDLTKMVRALSDDASKREMDVLLSTSSQLSSALFAIALQEAGYDAVSLTGWQAGVQTDAKHFNARIDQIDVRRMQEHMTQGQIVVIAGEQGMNTANNITTLGKGGAETTAVAIAAALDAERVEIYTNVDGVYTADPSHIEKARKLQAISYDEMLELSHLGSHILHPRAVELAKKFQIPVIIRSSVVDTVGTLLKEEVEMEKNLIVRGVAFEADIIRLTIGYDTYSTASLADMFAILAENRINVDIIVQAIIEGVKPSVSFTILKEEFAEALRVLENSKLSLGFSFADFEIGLAKVSIIGSGMASNPGVAARMFDRLRREDIPVKMVSTSEIKVSVVVPQDEMIRAANALHEEFNLEEEIHKQ</sequence>
<keyword evidence="9 13" id="KW-0067">ATP-binding</keyword>
<evidence type="ECO:0000256" key="13">
    <source>
        <dbReference type="PIRSR" id="PIRSR000726-1"/>
    </source>
</evidence>
<evidence type="ECO:0000256" key="10">
    <source>
        <dbReference type="ARBA" id="ARBA00022915"/>
    </source>
</evidence>
<dbReference type="NCBIfam" id="TIGR00657">
    <property type="entry name" value="asp_kinases"/>
    <property type="match status" value="1"/>
</dbReference>
<feature type="binding site" evidence="13">
    <location>
        <begin position="7"/>
        <end position="10"/>
    </location>
    <ligand>
        <name>ATP</name>
        <dbReference type="ChEBI" id="CHEBI:30616"/>
    </ligand>
</feature>
<reference evidence="18 20" key="2">
    <citation type="submission" date="2018-06" db="EMBL/GenBank/DDBJ databases">
        <authorList>
            <consortium name="Pathogen Informatics"/>
            <person name="Doyle S."/>
        </authorList>
    </citation>
    <scope>NUCLEOTIDE SEQUENCE [LARGE SCALE GENOMIC DNA]</scope>
    <source>
        <strain evidence="18 20">NCTC10338</strain>
    </source>
</reference>
<evidence type="ECO:0000256" key="5">
    <source>
        <dbReference type="ARBA" id="ARBA00010122"/>
    </source>
</evidence>
<keyword evidence="15" id="KW-0028">Amino-acid biosynthesis</keyword>
<comment type="function">
    <text evidence="1">Catalyzes the phosphorylation of the beta-carboxyl group of aspartic acid with ATP to yield 4-phospho-L-aspartate, which is involved in the branched biosynthetic pathway leading to the biosynthesis of amino acids threonine, isoleucine and methionine.</text>
</comment>
<dbReference type="EMBL" id="UFSZ01000001">
    <property type="protein sequence ID" value="SUV18284.1"/>
    <property type="molecule type" value="Genomic_DNA"/>
</dbReference>
<feature type="binding site" evidence="13">
    <location>
        <position position="179"/>
    </location>
    <ligand>
        <name>ATP</name>
        <dbReference type="ChEBI" id="CHEBI:30616"/>
    </ligand>
</feature>
<evidence type="ECO:0000256" key="1">
    <source>
        <dbReference type="ARBA" id="ARBA00003121"/>
    </source>
</evidence>
<evidence type="ECO:0000256" key="15">
    <source>
        <dbReference type="RuleBase" id="RU004249"/>
    </source>
</evidence>
<evidence type="ECO:0000256" key="12">
    <source>
        <dbReference type="ARBA" id="ARBA00047872"/>
    </source>
</evidence>
<dbReference type="NCBIfam" id="NF005154">
    <property type="entry name" value="PRK06635.1-2"/>
    <property type="match status" value="1"/>
</dbReference>
<dbReference type="EMBL" id="CP019980">
    <property type="protein sequence ID" value="AVK95966.1"/>
    <property type="molecule type" value="Genomic_DNA"/>
</dbReference>
<dbReference type="GO" id="GO:0009089">
    <property type="term" value="P:lysine biosynthetic process via diaminopimelate"/>
    <property type="evidence" value="ECO:0007669"/>
    <property type="project" value="UniProtKB-UniPathway"/>
</dbReference>
<dbReference type="PIRSF" id="PIRSF000726">
    <property type="entry name" value="Asp_kin"/>
    <property type="match status" value="1"/>
</dbReference>
<comment type="catalytic activity">
    <reaction evidence="12 14">
        <text>L-aspartate + ATP = 4-phospho-L-aspartate + ADP</text>
        <dbReference type="Rhea" id="RHEA:23776"/>
        <dbReference type="ChEBI" id="CHEBI:29991"/>
        <dbReference type="ChEBI" id="CHEBI:30616"/>
        <dbReference type="ChEBI" id="CHEBI:57535"/>
        <dbReference type="ChEBI" id="CHEBI:456216"/>
        <dbReference type="EC" id="2.7.2.4"/>
    </reaction>
</comment>
<dbReference type="SUPFAM" id="SSF53633">
    <property type="entry name" value="Carbamate kinase-like"/>
    <property type="match status" value="1"/>
</dbReference>
<evidence type="ECO:0000256" key="8">
    <source>
        <dbReference type="ARBA" id="ARBA00022777"/>
    </source>
</evidence>
<dbReference type="UniPathway" id="UPA00051">
    <property type="reaction ID" value="UER00462"/>
</dbReference>
<dbReference type="Pfam" id="PF00696">
    <property type="entry name" value="AA_kinase"/>
    <property type="match status" value="1"/>
</dbReference>
<reference evidence="17 19" key="1">
    <citation type="submission" date="2017-03" db="EMBL/GenBank/DDBJ databases">
        <title>The whole genome sequencing and assembly of Lysinibacillus sphaericus DSM 28T strain.</title>
        <authorList>
            <person name="Lee Y.-J."/>
            <person name="Yi H."/>
            <person name="Bahn Y.-S."/>
            <person name="Kim J.F."/>
            <person name="Lee D.-W."/>
        </authorList>
    </citation>
    <scope>NUCLEOTIDE SEQUENCE [LARGE SCALE GENOMIC DNA]</scope>
    <source>
        <strain evidence="17 19">DSM 28</strain>
    </source>
</reference>
<dbReference type="InterPro" id="IPR045865">
    <property type="entry name" value="ACT-like_dom_sf"/>
</dbReference>
<dbReference type="GeneID" id="48275896"/>
<evidence type="ECO:0000259" key="16">
    <source>
        <dbReference type="PROSITE" id="PS51671"/>
    </source>
</evidence>
<feature type="domain" description="ACT" evidence="16">
    <location>
        <begin position="344"/>
        <end position="409"/>
    </location>
</feature>
<evidence type="ECO:0000256" key="3">
    <source>
        <dbReference type="ARBA" id="ARBA00004986"/>
    </source>
</evidence>
<dbReference type="InterPro" id="IPR002912">
    <property type="entry name" value="ACT_dom"/>
</dbReference>
<dbReference type="Proteomes" id="UP000255295">
    <property type="component" value="Unassembled WGS sequence"/>
</dbReference>
<dbReference type="PANTHER" id="PTHR21499">
    <property type="entry name" value="ASPARTATE KINASE"/>
    <property type="match status" value="1"/>
</dbReference>
<dbReference type="Gene3D" id="3.40.1160.10">
    <property type="entry name" value="Acetylglutamate kinase-like"/>
    <property type="match status" value="1"/>
</dbReference>
<dbReference type="FunFam" id="3.30.2130.10:FF:000001">
    <property type="entry name" value="Bifunctional aspartokinase/homoserine dehydrogenase"/>
    <property type="match status" value="1"/>
</dbReference>
<comment type="similarity">
    <text evidence="5 14">Belongs to the aspartokinase family.</text>
</comment>
<comment type="pathway">
    <text evidence="2 15">Amino-acid biosynthesis; L-lysine biosynthesis via DAP pathway; (S)-tetrahydrodipicolinate from L-aspartate: step 1/4.</text>
</comment>